<protein>
    <submittedName>
        <fullName evidence="1">Uncharacterized protein</fullName>
    </submittedName>
</protein>
<organism evidence="1 2">
    <name type="scientific">Fusarium langsethiae</name>
    <dbReference type="NCBI Taxonomy" id="179993"/>
    <lineage>
        <taxon>Eukaryota</taxon>
        <taxon>Fungi</taxon>
        <taxon>Dikarya</taxon>
        <taxon>Ascomycota</taxon>
        <taxon>Pezizomycotina</taxon>
        <taxon>Sordariomycetes</taxon>
        <taxon>Hypocreomycetidae</taxon>
        <taxon>Hypocreales</taxon>
        <taxon>Nectriaceae</taxon>
        <taxon>Fusarium</taxon>
    </lineage>
</organism>
<dbReference type="OrthoDB" id="3678961at2759"/>
<keyword evidence="2" id="KW-1185">Reference proteome</keyword>
<dbReference type="EMBL" id="JXCE01000530">
    <property type="protein sequence ID" value="KPA36863.1"/>
    <property type="molecule type" value="Genomic_DNA"/>
</dbReference>
<evidence type="ECO:0000313" key="2">
    <source>
        <dbReference type="Proteomes" id="UP000037904"/>
    </source>
</evidence>
<dbReference type="Proteomes" id="UP000037904">
    <property type="component" value="Unassembled WGS sequence"/>
</dbReference>
<name>A0A0M9ENW2_FUSLA</name>
<evidence type="ECO:0000313" key="1">
    <source>
        <dbReference type="EMBL" id="KPA36863.1"/>
    </source>
</evidence>
<proteinExistence type="predicted"/>
<sequence length="284" mass="32753">MPSPDYYENYIADELVAQNEETHYFRPDDEGLYLIHEIYSLGYRWDLIYGWDNSQMTSDHETRIEYTYATRVMNSNQDEISGKIGLQLQGLSFEIGGTHMAISEKEITEERKETTDIKVEAGAKLYLYKKVYRFRVKTWFINDAWGKRWRVGGHGNYSPCTVENIVEHDTRNHLRVPDELRNSTKINVVGKRPQISFYGTRKFENCTMQCKNCISVEMRVQPPHSTFRILPSGPEGQATTLTDGGIACEHNFGSLFESEPDQAEILASEPAEGMWNVFPFVFST</sequence>
<accession>A0A0M9ENW2</accession>
<dbReference type="AlphaFoldDB" id="A0A0M9ENW2"/>
<comment type="caution">
    <text evidence="1">The sequence shown here is derived from an EMBL/GenBank/DDBJ whole genome shotgun (WGS) entry which is preliminary data.</text>
</comment>
<gene>
    <name evidence="1" type="ORF">FLAG1_10346</name>
</gene>
<reference evidence="1 2" key="1">
    <citation type="submission" date="2015-04" db="EMBL/GenBank/DDBJ databases">
        <title>The draft genome sequence of Fusarium langsethiae, a T-2/HT-2 mycotoxin producer.</title>
        <authorList>
            <person name="Lysoe E."/>
            <person name="Divon H.H."/>
            <person name="Terzi V."/>
            <person name="Orru L."/>
            <person name="Lamontanara A."/>
            <person name="Kolseth A.-K."/>
            <person name="Frandsen R.J."/>
            <person name="Nielsen K."/>
            <person name="Thrane U."/>
        </authorList>
    </citation>
    <scope>NUCLEOTIDE SEQUENCE [LARGE SCALE GENOMIC DNA]</scope>
    <source>
        <strain evidence="1 2">Fl201059</strain>
    </source>
</reference>